<evidence type="ECO:0000313" key="2">
    <source>
        <dbReference type="EMBL" id="ODM95103.1"/>
    </source>
</evidence>
<dbReference type="Proteomes" id="UP000094527">
    <property type="component" value="Unassembled WGS sequence"/>
</dbReference>
<keyword evidence="1" id="KW-0732">Signal</keyword>
<accession>A0A1D2MPY6</accession>
<dbReference type="AlphaFoldDB" id="A0A1D2MPY6"/>
<dbReference type="EMBL" id="LJIJ01000712">
    <property type="protein sequence ID" value="ODM95103.1"/>
    <property type="molecule type" value="Genomic_DNA"/>
</dbReference>
<keyword evidence="3" id="KW-1185">Reference proteome</keyword>
<gene>
    <name evidence="2" type="ORF">Ocin01_11588</name>
</gene>
<evidence type="ECO:0000256" key="1">
    <source>
        <dbReference type="SAM" id="SignalP"/>
    </source>
</evidence>
<feature type="signal peptide" evidence="1">
    <location>
        <begin position="1"/>
        <end position="18"/>
    </location>
</feature>
<sequence>MKFVVIVALFCLFAVATAGVLAGPALTYAAAPIANCVTSRIHTRTYHGSPLINGLSGAVII</sequence>
<evidence type="ECO:0000313" key="3">
    <source>
        <dbReference type="Proteomes" id="UP000094527"/>
    </source>
</evidence>
<reference evidence="2 3" key="1">
    <citation type="journal article" date="2016" name="Genome Biol. Evol.">
        <title>Gene Family Evolution Reflects Adaptation to Soil Environmental Stressors in the Genome of the Collembolan Orchesella cincta.</title>
        <authorList>
            <person name="Faddeeva-Vakhrusheva A."/>
            <person name="Derks M.F."/>
            <person name="Anvar S.Y."/>
            <person name="Agamennone V."/>
            <person name="Suring W."/>
            <person name="Smit S."/>
            <person name="van Straalen N.M."/>
            <person name="Roelofs D."/>
        </authorList>
    </citation>
    <scope>NUCLEOTIDE SEQUENCE [LARGE SCALE GENOMIC DNA]</scope>
    <source>
        <tissue evidence="2">Mixed pool</tissue>
    </source>
</reference>
<organism evidence="2 3">
    <name type="scientific">Orchesella cincta</name>
    <name type="common">Springtail</name>
    <name type="synonym">Podura cincta</name>
    <dbReference type="NCBI Taxonomy" id="48709"/>
    <lineage>
        <taxon>Eukaryota</taxon>
        <taxon>Metazoa</taxon>
        <taxon>Ecdysozoa</taxon>
        <taxon>Arthropoda</taxon>
        <taxon>Hexapoda</taxon>
        <taxon>Collembola</taxon>
        <taxon>Entomobryomorpha</taxon>
        <taxon>Entomobryoidea</taxon>
        <taxon>Orchesellidae</taxon>
        <taxon>Orchesellinae</taxon>
        <taxon>Orchesella</taxon>
    </lineage>
</organism>
<name>A0A1D2MPY6_ORCCI</name>
<proteinExistence type="predicted"/>
<feature type="chain" id="PRO_5008904351" evidence="1">
    <location>
        <begin position="19"/>
        <end position="61"/>
    </location>
</feature>
<protein>
    <submittedName>
        <fullName evidence="2">Uncharacterized protein</fullName>
    </submittedName>
</protein>
<comment type="caution">
    <text evidence="2">The sequence shown here is derived from an EMBL/GenBank/DDBJ whole genome shotgun (WGS) entry which is preliminary data.</text>
</comment>